<sequence>MKLTTVAALLSTASSCCSMAAAFSTTSGAAASTVRHHFASQLMQQYGGEDQSQYYDNQQQQPEYYDEQQQNQHYYDGQQQQQQEEEEPSLLITDNMQQEMQRATANSDIGGLDYLALARQRAAARVESVNNQSTAADWQKLADEKAIESGGYVSEDEDWEASLGEEGSESDFNSLGMGAVSMVEGEGGVMMTEGGLVVDNMDGGDEPQLLF</sequence>
<dbReference type="EMBL" id="JATAAI010000005">
    <property type="protein sequence ID" value="KAK1745901.1"/>
    <property type="molecule type" value="Genomic_DNA"/>
</dbReference>
<reference evidence="3" key="1">
    <citation type="submission" date="2023-06" db="EMBL/GenBank/DDBJ databases">
        <title>Survivors Of The Sea: Transcriptome response of Skeletonema marinoi to long-term dormancy.</title>
        <authorList>
            <person name="Pinder M.I.M."/>
            <person name="Kourtchenko O."/>
            <person name="Robertson E.K."/>
            <person name="Larsson T."/>
            <person name="Maumus F."/>
            <person name="Osuna-Cruz C.M."/>
            <person name="Vancaester E."/>
            <person name="Stenow R."/>
            <person name="Vandepoele K."/>
            <person name="Ploug H."/>
            <person name="Bruchert V."/>
            <person name="Godhe A."/>
            <person name="Topel M."/>
        </authorList>
    </citation>
    <scope>NUCLEOTIDE SEQUENCE</scope>
    <source>
        <strain evidence="3">R05AC</strain>
    </source>
</reference>
<feature type="chain" id="PRO_5042268868" evidence="2">
    <location>
        <begin position="23"/>
        <end position="211"/>
    </location>
</feature>
<evidence type="ECO:0000313" key="3">
    <source>
        <dbReference type="EMBL" id="KAK1745901.1"/>
    </source>
</evidence>
<keyword evidence="4" id="KW-1185">Reference proteome</keyword>
<gene>
    <name evidence="3" type="ORF">QTG54_003825</name>
</gene>
<name>A0AAD9DFL3_9STRA</name>
<dbReference type="AlphaFoldDB" id="A0AAD9DFL3"/>
<feature type="compositionally biased region" description="Low complexity" evidence="1">
    <location>
        <begin position="65"/>
        <end position="82"/>
    </location>
</feature>
<feature type="signal peptide" evidence="2">
    <location>
        <begin position="1"/>
        <end position="22"/>
    </location>
</feature>
<dbReference type="PROSITE" id="PS51257">
    <property type="entry name" value="PROKAR_LIPOPROTEIN"/>
    <property type="match status" value="1"/>
</dbReference>
<proteinExistence type="predicted"/>
<keyword evidence="2" id="KW-0732">Signal</keyword>
<organism evidence="3 4">
    <name type="scientific">Skeletonema marinoi</name>
    <dbReference type="NCBI Taxonomy" id="267567"/>
    <lineage>
        <taxon>Eukaryota</taxon>
        <taxon>Sar</taxon>
        <taxon>Stramenopiles</taxon>
        <taxon>Ochrophyta</taxon>
        <taxon>Bacillariophyta</taxon>
        <taxon>Coscinodiscophyceae</taxon>
        <taxon>Thalassiosirophycidae</taxon>
        <taxon>Thalassiosirales</taxon>
        <taxon>Skeletonemataceae</taxon>
        <taxon>Skeletonema</taxon>
        <taxon>Skeletonema marinoi-dohrnii complex</taxon>
    </lineage>
</organism>
<dbReference type="Proteomes" id="UP001224775">
    <property type="component" value="Unassembled WGS sequence"/>
</dbReference>
<comment type="caution">
    <text evidence="3">The sequence shown here is derived from an EMBL/GenBank/DDBJ whole genome shotgun (WGS) entry which is preliminary data.</text>
</comment>
<evidence type="ECO:0000256" key="1">
    <source>
        <dbReference type="SAM" id="MobiDB-lite"/>
    </source>
</evidence>
<evidence type="ECO:0000256" key="2">
    <source>
        <dbReference type="SAM" id="SignalP"/>
    </source>
</evidence>
<evidence type="ECO:0000313" key="4">
    <source>
        <dbReference type="Proteomes" id="UP001224775"/>
    </source>
</evidence>
<accession>A0AAD9DFL3</accession>
<protein>
    <submittedName>
        <fullName evidence="3">Uncharacterized protein</fullName>
    </submittedName>
</protein>
<feature type="region of interest" description="Disordered" evidence="1">
    <location>
        <begin position="149"/>
        <end position="174"/>
    </location>
</feature>
<feature type="region of interest" description="Disordered" evidence="1">
    <location>
        <begin position="65"/>
        <end position="87"/>
    </location>
</feature>